<dbReference type="Pfam" id="PF00309">
    <property type="entry name" value="Sigma54_AID"/>
    <property type="match status" value="1"/>
</dbReference>
<evidence type="ECO:0000259" key="11">
    <source>
        <dbReference type="Pfam" id="PF04552"/>
    </source>
</evidence>
<evidence type="ECO:0000256" key="1">
    <source>
        <dbReference type="ARBA" id="ARBA00008798"/>
    </source>
</evidence>
<name>A0A9E9LQ98_9BURK</name>
<keyword evidence="6 9" id="KW-0731">Sigma factor</keyword>
<dbReference type="Proteomes" id="UP001164819">
    <property type="component" value="Chromosome"/>
</dbReference>
<feature type="compositionally biased region" description="Polar residues" evidence="10">
    <location>
        <begin position="91"/>
        <end position="100"/>
    </location>
</feature>
<evidence type="ECO:0000256" key="8">
    <source>
        <dbReference type="ARBA" id="ARBA00023163"/>
    </source>
</evidence>
<dbReference type="GO" id="GO:0003677">
    <property type="term" value="F:DNA binding"/>
    <property type="evidence" value="ECO:0007669"/>
    <property type="project" value="UniProtKB-KW"/>
</dbReference>
<dbReference type="PRINTS" id="PR00045">
    <property type="entry name" value="SIGMA54FCT"/>
</dbReference>
<organism evidence="13">
    <name type="scientific">Oxalobacter aliiformigenes</name>
    <dbReference type="NCBI Taxonomy" id="2946593"/>
    <lineage>
        <taxon>Bacteria</taxon>
        <taxon>Pseudomonadati</taxon>
        <taxon>Pseudomonadota</taxon>
        <taxon>Betaproteobacteria</taxon>
        <taxon>Burkholderiales</taxon>
        <taxon>Oxalobacteraceae</taxon>
        <taxon>Oxalobacter</taxon>
    </lineage>
</organism>
<keyword evidence="15" id="KW-1185">Reference proteome</keyword>
<evidence type="ECO:0000313" key="15">
    <source>
        <dbReference type="Proteomes" id="UP001164794"/>
    </source>
</evidence>
<dbReference type="GO" id="GO:0005840">
    <property type="term" value="C:ribosome"/>
    <property type="evidence" value="ECO:0007669"/>
    <property type="project" value="UniProtKB-KW"/>
</dbReference>
<keyword evidence="14" id="KW-0687">Ribonucleoprotein</keyword>
<dbReference type="Gene3D" id="1.10.10.60">
    <property type="entry name" value="Homeodomain-like"/>
    <property type="match status" value="1"/>
</dbReference>
<keyword evidence="2 9" id="KW-0240">DNA-directed RNA polymerase</keyword>
<evidence type="ECO:0000256" key="9">
    <source>
        <dbReference type="PIRNR" id="PIRNR000774"/>
    </source>
</evidence>
<evidence type="ECO:0000256" key="3">
    <source>
        <dbReference type="ARBA" id="ARBA00022679"/>
    </source>
</evidence>
<dbReference type="GO" id="GO:0006352">
    <property type="term" value="P:DNA-templated transcription initiation"/>
    <property type="evidence" value="ECO:0007669"/>
    <property type="project" value="InterPro"/>
</dbReference>
<dbReference type="PANTHER" id="PTHR32248">
    <property type="entry name" value="RNA POLYMERASE SIGMA-54 FACTOR"/>
    <property type="match status" value="1"/>
</dbReference>
<evidence type="ECO:0000259" key="12">
    <source>
        <dbReference type="Pfam" id="PF04963"/>
    </source>
</evidence>
<keyword evidence="5 9" id="KW-0805">Transcription regulation</keyword>
<evidence type="ECO:0000256" key="6">
    <source>
        <dbReference type="ARBA" id="ARBA00023082"/>
    </source>
</evidence>
<feature type="domain" description="RNA polymerase sigma factor 54 core-binding" evidence="12">
    <location>
        <begin position="130"/>
        <end position="321"/>
    </location>
</feature>
<dbReference type="PROSITE" id="PS50044">
    <property type="entry name" value="SIGMA54_3"/>
    <property type="match status" value="1"/>
</dbReference>
<dbReference type="Pfam" id="PF04552">
    <property type="entry name" value="Sigma54_DBD"/>
    <property type="match status" value="1"/>
</dbReference>
<reference evidence="13" key="2">
    <citation type="journal article" date="2022" name="Front. Microbiol.">
        <title>New perspectives on an old grouping: The genomic and phenotypic variability of Oxalobacter formigenes and the implications for calcium oxalate stone prevention.</title>
        <authorList>
            <person name="Chmiel J.A."/>
            <person name="Carr C."/>
            <person name="Stuivenberg G.A."/>
            <person name="Venema R."/>
            <person name="Chanyi R.M."/>
            <person name="Al K.F."/>
            <person name="Giguere D."/>
            <person name="Say H."/>
            <person name="Akouris P.P."/>
            <person name="Dominguez Romero S.A."/>
            <person name="Kwong A."/>
            <person name="Tai V."/>
            <person name="Koval S.F."/>
            <person name="Razvi H."/>
            <person name="Bjazevic J."/>
            <person name="Burton J.P."/>
        </authorList>
    </citation>
    <scope>NUCLEOTIDE SEQUENCE</scope>
    <source>
        <strain evidence="13">OxK</strain>
    </source>
</reference>
<dbReference type="InterPro" id="IPR007634">
    <property type="entry name" value="RNA_pol_sigma_54_DNA-bd"/>
</dbReference>
<dbReference type="AlphaFoldDB" id="A0A9E9LQ98"/>
<dbReference type="EMBL" id="CP098251">
    <property type="protein sequence ID" value="WAV91806.1"/>
    <property type="molecule type" value="Genomic_DNA"/>
</dbReference>
<evidence type="ECO:0000313" key="13">
    <source>
        <dbReference type="EMBL" id="WAV91806.1"/>
    </source>
</evidence>
<dbReference type="PROSITE" id="PS00717">
    <property type="entry name" value="SIGMA54_1"/>
    <property type="match status" value="1"/>
</dbReference>
<dbReference type="InterPro" id="IPR038709">
    <property type="entry name" value="RpoN_core-bd_sf"/>
</dbReference>
<sequence>MKQKLQTRLAQHFALTPQLQQSIRLLQLSSLELNEEIERALQENPLLERLDDPLANTTRFQADGSIIRQPVASGEPAYEESSHEPNGGPTDVSTNFTNESGNDEAEHLIWDVPKPADRNPDDERFLPQLEAPPETLKEHLLSQMRLAVRDQRKRALVELIIDALDSNGYLLETLEEMLAWLPPELAIDRKELEEALCCIQTFDPPGVGARNSAECLAIQIRMMPNIPYIVRKRALNIVENHLKLFAQRDFIRLRKTLGCDDEDLLEAREVIQRCNPHPGAAYANDAADIVVPEIVVIKKDGIWHAELNADAMPKIRINRMYGEILKNTSNKTSLNTRFQEAKWLIRNINQRFDTILRVSEAIIERQQNFFTFGPTSMRPLVLREIADTLGLHESTISRVTTQKYMLTPLGIFELKYFFGSHIATEGGGEASSTAIREKIKQLIAGEDRKKPYSDNKIAQMLEKEGLVIARRTIAKYRDMLKIPPASLRKSL</sequence>
<dbReference type="Pfam" id="PF04963">
    <property type="entry name" value="Sigma54_CBD"/>
    <property type="match status" value="1"/>
</dbReference>
<dbReference type="NCBIfam" id="NF004598">
    <property type="entry name" value="PRK05932.1-5"/>
    <property type="match status" value="1"/>
</dbReference>
<dbReference type="RefSeq" id="WP_269265091.1">
    <property type="nucleotide sequence ID" value="NZ_CP098248.1"/>
</dbReference>
<dbReference type="GO" id="GO:0016987">
    <property type="term" value="F:sigma factor activity"/>
    <property type="evidence" value="ECO:0007669"/>
    <property type="project" value="UniProtKB-KW"/>
</dbReference>
<dbReference type="InterPro" id="IPR000394">
    <property type="entry name" value="RNA_pol_sigma_54"/>
</dbReference>
<feature type="domain" description="RNA polymerase sigma factor 54 DNA-binding" evidence="11">
    <location>
        <begin position="333"/>
        <end position="489"/>
    </location>
</feature>
<dbReference type="NCBIfam" id="NF009118">
    <property type="entry name" value="PRK12469.1"/>
    <property type="match status" value="1"/>
</dbReference>
<protein>
    <recommendedName>
        <fullName evidence="9">RNA polymerase sigma-54 factor</fullName>
    </recommendedName>
</protein>
<comment type="similarity">
    <text evidence="1 9">Belongs to the sigma-54 factor family.</text>
</comment>
<dbReference type="PROSITE" id="PS00718">
    <property type="entry name" value="SIGMA54_2"/>
    <property type="match status" value="1"/>
</dbReference>
<keyword evidence="14" id="KW-0689">Ribosomal protein</keyword>
<evidence type="ECO:0000256" key="2">
    <source>
        <dbReference type="ARBA" id="ARBA00022478"/>
    </source>
</evidence>
<keyword evidence="7 9" id="KW-0238">DNA-binding</keyword>
<evidence type="ECO:0000313" key="14">
    <source>
        <dbReference type="EMBL" id="WAV97602.1"/>
    </source>
</evidence>
<accession>A0A9E9LQ98</accession>
<evidence type="ECO:0000256" key="10">
    <source>
        <dbReference type="SAM" id="MobiDB-lite"/>
    </source>
</evidence>
<evidence type="ECO:0000256" key="5">
    <source>
        <dbReference type="ARBA" id="ARBA00023015"/>
    </source>
</evidence>
<dbReference type="InterPro" id="IPR007046">
    <property type="entry name" value="RNA_pol_sigma_54_core-bd"/>
</dbReference>
<dbReference type="PIRSF" id="PIRSF000774">
    <property type="entry name" value="RpoN"/>
    <property type="match status" value="1"/>
</dbReference>
<dbReference type="EMBL" id="CP098248">
    <property type="protein sequence ID" value="WAV97602.1"/>
    <property type="molecule type" value="Genomic_DNA"/>
</dbReference>
<reference evidence="14" key="1">
    <citation type="journal article" date="2022" name="Front. Microbiol.">
        <title>New perspectives on an old grouping: The genomic and phenotypic variability of Oxalobacter formigenes and the implications for calcium oxalate stone prevention.</title>
        <authorList>
            <person name="Chmiel J.A."/>
            <person name="Carr C."/>
            <person name="Stuivenberg G.A."/>
            <person name="Venema R."/>
            <person name="Chanyi R.M."/>
            <person name="Al K.F."/>
            <person name="Giguere D."/>
            <person name="Say H."/>
            <person name="Akouris P.P."/>
            <person name="Dominguez Romero S.A."/>
            <person name="Kwong A."/>
            <person name="Tai V."/>
            <person name="Koval S.F."/>
            <person name="Razvi H."/>
            <person name="Bjazevic J."/>
            <person name="Burton J.P."/>
        </authorList>
    </citation>
    <scope>NUCLEOTIDE SEQUENCE</scope>
    <source>
        <strain evidence="14">HOxNP-1</strain>
    </source>
</reference>
<dbReference type="GO" id="GO:0000428">
    <property type="term" value="C:DNA-directed RNA polymerase complex"/>
    <property type="evidence" value="ECO:0007669"/>
    <property type="project" value="UniProtKB-KW"/>
</dbReference>
<keyword evidence="3 9" id="KW-0808">Transferase</keyword>
<dbReference type="Gene3D" id="1.10.10.1330">
    <property type="entry name" value="RNA polymerase sigma-54 factor, core-binding domain"/>
    <property type="match status" value="1"/>
</dbReference>
<gene>
    <name evidence="14" type="ORF">NB645_02340</name>
    <name evidence="13" type="ORF">NB646_03440</name>
</gene>
<evidence type="ECO:0000256" key="7">
    <source>
        <dbReference type="ARBA" id="ARBA00023125"/>
    </source>
</evidence>
<keyword evidence="8 9" id="KW-0804">Transcription</keyword>
<dbReference type="GO" id="GO:0016779">
    <property type="term" value="F:nucleotidyltransferase activity"/>
    <property type="evidence" value="ECO:0007669"/>
    <property type="project" value="UniProtKB-KW"/>
</dbReference>
<keyword evidence="4 9" id="KW-0548">Nucleotidyltransferase</keyword>
<evidence type="ECO:0000256" key="4">
    <source>
        <dbReference type="ARBA" id="ARBA00022695"/>
    </source>
</evidence>
<dbReference type="Proteomes" id="UP001164794">
    <property type="component" value="Chromosome"/>
</dbReference>
<dbReference type="NCBIfam" id="NF004595">
    <property type="entry name" value="PRK05932.1-2"/>
    <property type="match status" value="1"/>
</dbReference>
<dbReference type="PANTHER" id="PTHR32248:SF4">
    <property type="entry name" value="RNA POLYMERASE SIGMA-54 FACTOR"/>
    <property type="match status" value="1"/>
</dbReference>
<dbReference type="NCBIfam" id="TIGR02395">
    <property type="entry name" value="rpoN_sigma"/>
    <property type="match status" value="1"/>
</dbReference>
<comment type="function">
    <text evidence="9">Sigma factors are initiation factors that promote the attachment of RNA polymerase to specific initiation sites and are then released.</text>
</comment>
<feature type="region of interest" description="Disordered" evidence="10">
    <location>
        <begin position="60"/>
        <end position="100"/>
    </location>
</feature>
<proteinExistence type="inferred from homology"/>
<dbReference type="GO" id="GO:0001216">
    <property type="term" value="F:DNA-binding transcription activator activity"/>
    <property type="evidence" value="ECO:0007669"/>
    <property type="project" value="InterPro"/>
</dbReference>